<feature type="binding site" evidence="25">
    <location>
        <position position="300"/>
    </location>
    <ligand>
        <name>Mg(2+)</name>
        <dbReference type="ChEBI" id="CHEBI:18420"/>
        <label>1</label>
    </ligand>
</feature>
<dbReference type="Pfam" id="PF03747">
    <property type="entry name" value="ADP_ribosyl_GH"/>
    <property type="match status" value="1"/>
</dbReference>
<feature type="binding site" evidence="25">
    <location>
        <position position="63"/>
    </location>
    <ligand>
        <name>Mg(2+)</name>
        <dbReference type="ChEBI" id="CHEBI:18420"/>
        <label>1</label>
    </ligand>
</feature>
<evidence type="ECO:0000256" key="16">
    <source>
        <dbReference type="ARBA" id="ARBA00023242"/>
    </source>
</evidence>
<protein>
    <recommendedName>
        <fullName evidence="17">ADP-ribosylhydrolase ARH3</fullName>
        <ecNumber evidence="7">3.2.1.143</ecNumber>
    </recommendedName>
    <alternativeName>
        <fullName evidence="18">ADP-ribose glycohydrolase ARH3</fullName>
    </alternativeName>
    <alternativeName>
        <fullName evidence="19">ADP-ribosylhydrolase 3</fullName>
    </alternativeName>
    <alternativeName>
        <fullName evidence="22">O-acetyl-ADP-ribose deacetylase ARH3</fullName>
    </alternativeName>
    <alternativeName>
        <fullName evidence="23">Poly(ADP-ribose) glycohydrolase ARH3</fullName>
    </alternativeName>
    <alternativeName>
        <fullName evidence="21">[Protein ADP-ribosylarginine] hydrolase-like protein 2</fullName>
    </alternativeName>
    <alternativeName>
        <fullName evidence="20">[Protein ADP-ribosylserine] hydrolase</fullName>
    </alternativeName>
</protein>
<dbReference type="InterPro" id="IPR005502">
    <property type="entry name" value="Ribosyl_crysJ1"/>
</dbReference>
<evidence type="ECO:0000256" key="17">
    <source>
        <dbReference type="ARBA" id="ARBA00041057"/>
    </source>
</evidence>
<dbReference type="GO" id="GO:0004649">
    <property type="term" value="F:poly(ADP-ribose) glycohydrolase activity"/>
    <property type="evidence" value="ECO:0007669"/>
    <property type="project" value="UniProtKB-EC"/>
</dbReference>
<name>E2AAU0_CAMFO</name>
<dbReference type="GO" id="GO:0140290">
    <property type="term" value="P:peptidyl-serine ADP-deribosylation"/>
    <property type="evidence" value="ECO:0007669"/>
    <property type="project" value="UniProtKB-ARBA"/>
</dbReference>
<comment type="similarity">
    <text evidence="5">Belongs to the ADP-ribosylglycohydrolase family.</text>
</comment>
<keyword evidence="12 26" id="KW-0378">Hydrolase</keyword>
<accession>E2AAU0</accession>
<feature type="binding site" evidence="25">
    <location>
        <position position="298"/>
    </location>
    <ligand>
        <name>Mg(2+)</name>
        <dbReference type="ChEBI" id="CHEBI:18420"/>
        <label>1</label>
    </ligand>
</feature>
<evidence type="ECO:0000256" key="23">
    <source>
        <dbReference type="ARBA" id="ARBA00043193"/>
    </source>
</evidence>
<evidence type="ECO:0000256" key="19">
    <source>
        <dbReference type="ARBA" id="ARBA00042471"/>
    </source>
</evidence>
<keyword evidence="14" id="KW-0496">Mitochondrion</keyword>
<dbReference type="EC" id="3.2.1.143" evidence="7"/>
<keyword evidence="10 25" id="KW-0479">Metal-binding</keyword>
<dbReference type="GO" id="GO:0005634">
    <property type="term" value="C:nucleus"/>
    <property type="evidence" value="ECO:0007669"/>
    <property type="project" value="UniProtKB-SubCell"/>
</dbReference>
<evidence type="ECO:0000256" key="9">
    <source>
        <dbReference type="ARBA" id="ARBA00022490"/>
    </source>
</evidence>
<dbReference type="EMBL" id="GL438174">
    <property type="protein sequence ID" value="EFN69445.1"/>
    <property type="molecule type" value="Genomic_DNA"/>
</dbReference>
<dbReference type="InParanoid" id="E2AAU0"/>
<evidence type="ECO:0000313" key="27">
    <source>
        <dbReference type="Proteomes" id="UP000000311"/>
    </source>
</evidence>
<keyword evidence="8" id="KW-0158">Chromosome</keyword>
<dbReference type="GO" id="GO:0046872">
    <property type="term" value="F:metal ion binding"/>
    <property type="evidence" value="ECO:0007669"/>
    <property type="project" value="UniProtKB-KW"/>
</dbReference>
<evidence type="ECO:0000256" key="7">
    <source>
        <dbReference type="ARBA" id="ARBA00012255"/>
    </source>
</evidence>
<evidence type="ECO:0000256" key="11">
    <source>
        <dbReference type="ARBA" id="ARBA00022763"/>
    </source>
</evidence>
<evidence type="ECO:0000256" key="13">
    <source>
        <dbReference type="ARBA" id="ARBA00022842"/>
    </source>
</evidence>
<evidence type="ECO:0000313" key="26">
    <source>
        <dbReference type="EMBL" id="EFN69445.1"/>
    </source>
</evidence>
<gene>
    <name evidence="26" type="ORF">EAG_12430</name>
</gene>
<keyword evidence="27" id="KW-1185">Reference proteome</keyword>
<dbReference type="PANTHER" id="PTHR16222:SF24">
    <property type="entry name" value="ADP-RIBOSYLHYDROLASE ARH3"/>
    <property type="match status" value="1"/>
</dbReference>
<feature type="binding site" evidence="25">
    <location>
        <position position="62"/>
    </location>
    <ligand>
        <name>Mg(2+)</name>
        <dbReference type="ChEBI" id="CHEBI:18420"/>
        <label>1</label>
    </ligand>
</feature>
<keyword evidence="15" id="KW-0234">DNA repair</keyword>
<evidence type="ECO:0000256" key="5">
    <source>
        <dbReference type="ARBA" id="ARBA00010702"/>
    </source>
</evidence>
<sequence length="348" mass="39239">MDLELLKSKFRGTMLGVLVGDVLGSPYEGKKVISCRKKIYLQRRLDTLEGTKFREPVMEFTDDSAMTRSLAESLIEKRDLDIVDIAKRFVENYYQEPYRGYGTGSISVLKKLRKLKNKKIEPEIDVKGPAKAIFDGRGSYGNGGAMKIAPVSLYSYNNYDNLLHYVKEVTQITHAHELGINGAILQAIAIQQSLCLHPSEELNVSNFIDDLINKMDKIEVESQPYKERLKRVKNLLSDTRDEPNEQRIAKELGNNVRALESVPTAIFCFLKAQKRIKRIRTNNPVRRAIQYAITLGGDTDTIASMTGAIAGAFYGHEKFSRLLLSHCEQADRFEELADELLGIATSKS</sequence>
<evidence type="ECO:0000256" key="25">
    <source>
        <dbReference type="PIRSR" id="PIRSR605502-1"/>
    </source>
</evidence>
<organism evidence="27">
    <name type="scientific">Camponotus floridanus</name>
    <name type="common">Florida carpenter ant</name>
    <dbReference type="NCBI Taxonomy" id="104421"/>
    <lineage>
        <taxon>Eukaryota</taxon>
        <taxon>Metazoa</taxon>
        <taxon>Ecdysozoa</taxon>
        <taxon>Arthropoda</taxon>
        <taxon>Hexapoda</taxon>
        <taxon>Insecta</taxon>
        <taxon>Pterygota</taxon>
        <taxon>Neoptera</taxon>
        <taxon>Endopterygota</taxon>
        <taxon>Hymenoptera</taxon>
        <taxon>Apocrita</taxon>
        <taxon>Aculeata</taxon>
        <taxon>Formicoidea</taxon>
        <taxon>Formicidae</taxon>
        <taxon>Formicinae</taxon>
        <taxon>Camponotus</taxon>
    </lineage>
</organism>
<dbReference type="Gene3D" id="1.10.4080.10">
    <property type="entry name" value="ADP-ribosylation/Crystallin J1"/>
    <property type="match status" value="1"/>
</dbReference>
<evidence type="ECO:0000256" key="6">
    <source>
        <dbReference type="ARBA" id="ARBA00011245"/>
    </source>
</evidence>
<evidence type="ECO:0000256" key="4">
    <source>
        <dbReference type="ARBA" id="ARBA00004496"/>
    </source>
</evidence>
<evidence type="ECO:0000256" key="2">
    <source>
        <dbReference type="ARBA" id="ARBA00004286"/>
    </source>
</evidence>
<evidence type="ECO:0000256" key="18">
    <source>
        <dbReference type="ARBA" id="ARBA00042398"/>
    </source>
</evidence>
<evidence type="ECO:0000256" key="21">
    <source>
        <dbReference type="ARBA" id="ARBA00042850"/>
    </source>
</evidence>
<evidence type="ECO:0000256" key="3">
    <source>
        <dbReference type="ARBA" id="ARBA00004305"/>
    </source>
</evidence>
<keyword evidence="16" id="KW-0539">Nucleus</keyword>
<dbReference type="GO" id="GO:0006281">
    <property type="term" value="P:DNA repair"/>
    <property type="evidence" value="ECO:0007669"/>
    <property type="project" value="UniProtKB-KW"/>
</dbReference>
<dbReference type="Proteomes" id="UP000000311">
    <property type="component" value="Unassembled WGS sequence"/>
</dbReference>
<evidence type="ECO:0000256" key="14">
    <source>
        <dbReference type="ARBA" id="ARBA00023128"/>
    </source>
</evidence>
<evidence type="ECO:0000256" key="15">
    <source>
        <dbReference type="ARBA" id="ARBA00023204"/>
    </source>
</evidence>
<comment type="subcellular location">
    <subcellularLocation>
        <location evidence="2">Chromosome</location>
    </subcellularLocation>
    <subcellularLocation>
        <location evidence="4">Cytoplasm</location>
    </subcellularLocation>
    <subcellularLocation>
        <location evidence="3">Mitochondrion matrix</location>
    </subcellularLocation>
    <subcellularLocation>
        <location evidence="1">Nucleus</location>
    </subcellularLocation>
</comment>
<dbReference type="OrthoDB" id="410104at2759"/>
<evidence type="ECO:0000256" key="20">
    <source>
        <dbReference type="ARBA" id="ARBA00042722"/>
    </source>
</evidence>
<keyword evidence="13 25" id="KW-0460">Magnesium</keyword>
<reference evidence="26 27" key="1">
    <citation type="journal article" date="2010" name="Science">
        <title>Genomic comparison of the ants Camponotus floridanus and Harpegnathos saltator.</title>
        <authorList>
            <person name="Bonasio R."/>
            <person name="Zhang G."/>
            <person name="Ye C."/>
            <person name="Mutti N.S."/>
            <person name="Fang X."/>
            <person name="Qin N."/>
            <person name="Donahue G."/>
            <person name="Yang P."/>
            <person name="Li Q."/>
            <person name="Li C."/>
            <person name="Zhang P."/>
            <person name="Huang Z."/>
            <person name="Berger S.L."/>
            <person name="Reinberg D."/>
            <person name="Wang J."/>
            <person name="Liebig J."/>
        </authorList>
    </citation>
    <scope>NUCLEOTIDE SEQUENCE [LARGE SCALE GENOMIC DNA]</scope>
    <source>
        <strain evidence="27">C129</strain>
    </source>
</reference>
<evidence type="ECO:0000256" key="8">
    <source>
        <dbReference type="ARBA" id="ARBA00022454"/>
    </source>
</evidence>
<dbReference type="PANTHER" id="PTHR16222">
    <property type="entry name" value="ADP-RIBOSYLGLYCOHYDROLASE"/>
    <property type="match status" value="1"/>
</dbReference>
<dbReference type="SUPFAM" id="SSF101478">
    <property type="entry name" value="ADP-ribosylglycohydrolase"/>
    <property type="match status" value="1"/>
</dbReference>
<feature type="binding site" evidence="25">
    <location>
        <position position="301"/>
    </location>
    <ligand>
        <name>Mg(2+)</name>
        <dbReference type="ChEBI" id="CHEBI:18420"/>
        <label>1</label>
    </ligand>
</feature>
<dbReference type="GO" id="GO:0005759">
    <property type="term" value="C:mitochondrial matrix"/>
    <property type="evidence" value="ECO:0007669"/>
    <property type="project" value="UniProtKB-SubCell"/>
</dbReference>
<evidence type="ECO:0000256" key="24">
    <source>
        <dbReference type="ARBA" id="ARBA00049015"/>
    </source>
</evidence>
<feature type="binding site" evidence="25">
    <location>
        <position position="61"/>
    </location>
    <ligand>
        <name>Mg(2+)</name>
        <dbReference type="ChEBI" id="CHEBI:18420"/>
        <label>1</label>
    </ligand>
</feature>
<dbReference type="InterPro" id="IPR036705">
    <property type="entry name" value="Ribosyl_crysJ1_sf"/>
</dbReference>
<comment type="catalytic activity">
    <reaction evidence="24">
        <text>alpha-NAD(+) + H2O = ADP-D-ribose + nicotinamide + H(+)</text>
        <dbReference type="Rhea" id="RHEA:68792"/>
        <dbReference type="ChEBI" id="CHEBI:15377"/>
        <dbReference type="ChEBI" id="CHEBI:15378"/>
        <dbReference type="ChEBI" id="CHEBI:17154"/>
        <dbReference type="ChEBI" id="CHEBI:57967"/>
        <dbReference type="ChEBI" id="CHEBI:77017"/>
    </reaction>
</comment>
<comment type="subunit">
    <text evidence="6">Monomer.</text>
</comment>
<dbReference type="OMA" id="HMEHVEA"/>
<keyword evidence="9" id="KW-0963">Cytoplasm</keyword>
<keyword evidence="11" id="KW-0227">DNA damage</keyword>
<evidence type="ECO:0000256" key="10">
    <source>
        <dbReference type="ARBA" id="ARBA00022723"/>
    </source>
</evidence>
<evidence type="ECO:0000256" key="1">
    <source>
        <dbReference type="ARBA" id="ARBA00004123"/>
    </source>
</evidence>
<dbReference type="GO" id="GO:0005694">
    <property type="term" value="C:chromosome"/>
    <property type="evidence" value="ECO:0007669"/>
    <property type="project" value="UniProtKB-SubCell"/>
</dbReference>
<evidence type="ECO:0000256" key="22">
    <source>
        <dbReference type="ARBA" id="ARBA00043187"/>
    </source>
</evidence>
<dbReference type="InterPro" id="IPR050792">
    <property type="entry name" value="ADP-ribosylglycohydrolase"/>
</dbReference>
<dbReference type="FunFam" id="1.10.4080.10:FF:000001">
    <property type="entry name" value="ADP-ribose glycohydrolase ARH3"/>
    <property type="match status" value="1"/>
</dbReference>
<comment type="cofactor">
    <cofactor evidence="25">
        <name>Mg(2+)</name>
        <dbReference type="ChEBI" id="CHEBI:18420"/>
    </cofactor>
    <text evidence="25">Binds 2 magnesium ions per subunit.</text>
</comment>
<dbReference type="AlphaFoldDB" id="E2AAU0"/>
<proteinExistence type="inferred from homology"/>
<evidence type="ECO:0000256" key="12">
    <source>
        <dbReference type="ARBA" id="ARBA00022801"/>
    </source>
</evidence>